<evidence type="ECO:0000256" key="2">
    <source>
        <dbReference type="ARBA" id="ARBA00022723"/>
    </source>
</evidence>
<sequence>MSASPDPDLRDVFHLLYDDDDEDEAWGDFGSDGDGDGALDVDAVEADIEPDASTKYTRKRFRALIDDLFLPYSQSSKRQRIYTPPIQPVSILTPILSTSSLPLATSSAVYAPFSPYALLARLQTYTPASFPSSLSATKLARNGWICSGRETLSCGACGSSWSVKGVDEIDNEKIRLEVARRLGESANTRHRQGCAWKVRDTPDDVGPRISTLLHPMISSSLAPLAERIQHECLSEGPSLRWKSPLTDKQLARLVVRLDAYVDADESDSPTPLSHLSTSHSSPTSISRLSTTSITNLSAALALFAWYPYHSKTSTPLQIDRSVPPKRTEIVQCRICQRRVGLWAFKGDVKREMDVCAEHLAWCPVRQEGWWETAGLLKENKVEWSGGQWISLSDKLEKKSWRRL</sequence>
<evidence type="ECO:0000256" key="6">
    <source>
        <dbReference type="SAM" id="MobiDB-lite"/>
    </source>
</evidence>
<keyword evidence="5" id="KW-0539">Nucleus</keyword>
<dbReference type="AlphaFoldDB" id="A0A1Y2AUT7"/>
<evidence type="ECO:0000256" key="1">
    <source>
        <dbReference type="ARBA" id="ARBA00004123"/>
    </source>
</evidence>
<organism evidence="9 10">
    <name type="scientific">Naematelia encephala</name>
    <dbReference type="NCBI Taxonomy" id="71784"/>
    <lineage>
        <taxon>Eukaryota</taxon>
        <taxon>Fungi</taxon>
        <taxon>Dikarya</taxon>
        <taxon>Basidiomycota</taxon>
        <taxon>Agaricomycotina</taxon>
        <taxon>Tremellomycetes</taxon>
        <taxon>Tremellales</taxon>
        <taxon>Naemateliaceae</taxon>
        <taxon>Naematelia</taxon>
    </lineage>
</organism>
<evidence type="ECO:0000259" key="8">
    <source>
        <dbReference type="Pfam" id="PF08600"/>
    </source>
</evidence>
<dbReference type="InterPro" id="IPR013909">
    <property type="entry name" value="NuBaID_C"/>
</dbReference>
<keyword evidence="4" id="KW-0862">Zinc</keyword>
<comment type="subcellular location">
    <subcellularLocation>
        <location evidence="1">Nucleus</location>
    </subcellularLocation>
</comment>
<name>A0A1Y2AUT7_9TREE</name>
<dbReference type="EMBL" id="MCFC01000048">
    <property type="protein sequence ID" value="ORY26312.1"/>
    <property type="molecule type" value="Genomic_DNA"/>
</dbReference>
<dbReference type="OrthoDB" id="2592092at2759"/>
<evidence type="ECO:0000256" key="3">
    <source>
        <dbReference type="ARBA" id="ARBA00022771"/>
    </source>
</evidence>
<dbReference type="Pfam" id="PF08600">
    <property type="entry name" value="NuBaID_C"/>
    <property type="match status" value="1"/>
</dbReference>
<accession>A0A1Y2AUT7</accession>
<feature type="domain" description="NuBaID C-terminal" evidence="8">
    <location>
        <begin position="299"/>
        <end position="370"/>
    </location>
</feature>
<feature type="compositionally biased region" description="Low complexity" evidence="6">
    <location>
        <begin position="268"/>
        <end position="285"/>
    </location>
</feature>
<evidence type="ECO:0000313" key="9">
    <source>
        <dbReference type="EMBL" id="ORY26312.1"/>
    </source>
</evidence>
<comment type="caution">
    <text evidence="9">The sequence shown here is derived from an EMBL/GenBank/DDBJ whole genome shotgun (WGS) entry which is preliminary data.</text>
</comment>
<evidence type="ECO:0000256" key="4">
    <source>
        <dbReference type="ARBA" id="ARBA00022833"/>
    </source>
</evidence>
<evidence type="ECO:0000313" key="10">
    <source>
        <dbReference type="Proteomes" id="UP000193986"/>
    </source>
</evidence>
<dbReference type="Proteomes" id="UP000193986">
    <property type="component" value="Unassembled WGS sequence"/>
</dbReference>
<keyword evidence="10" id="KW-1185">Reference proteome</keyword>
<dbReference type="Pfam" id="PF07967">
    <property type="entry name" value="zf-C3HC"/>
    <property type="match status" value="1"/>
</dbReference>
<protein>
    <submittedName>
        <fullName evidence="9">C3HC zinc finger-like-domain-containing protein</fullName>
    </submittedName>
</protein>
<feature type="domain" description="C3HC-type" evidence="7">
    <location>
        <begin position="112"/>
        <end position="233"/>
    </location>
</feature>
<reference evidence="9 10" key="1">
    <citation type="submission" date="2016-07" db="EMBL/GenBank/DDBJ databases">
        <title>Pervasive Adenine N6-methylation of Active Genes in Fungi.</title>
        <authorList>
            <consortium name="DOE Joint Genome Institute"/>
            <person name="Mondo S.J."/>
            <person name="Dannebaum R.O."/>
            <person name="Kuo R.C."/>
            <person name="Labutti K."/>
            <person name="Haridas S."/>
            <person name="Kuo A."/>
            <person name="Salamov A."/>
            <person name="Ahrendt S.R."/>
            <person name="Lipzen A."/>
            <person name="Sullivan W."/>
            <person name="Andreopoulos W.B."/>
            <person name="Clum A."/>
            <person name="Lindquist E."/>
            <person name="Daum C."/>
            <person name="Ramamoorthy G.K."/>
            <person name="Gryganskyi A."/>
            <person name="Culley D."/>
            <person name="Magnuson J.K."/>
            <person name="James T.Y."/>
            <person name="O'Malley M.A."/>
            <person name="Stajich J.E."/>
            <person name="Spatafora J.W."/>
            <person name="Visel A."/>
            <person name="Grigoriev I.V."/>
        </authorList>
    </citation>
    <scope>NUCLEOTIDE SEQUENCE [LARGE SCALE GENOMIC DNA]</scope>
    <source>
        <strain evidence="9 10">68-887.2</strain>
    </source>
</reference>
<proteinExistence type="predicted"/>
<dbReference type="InterPro" id="IPR012935">
    <property type="entry name" value="NuBaID_N"/>
</dbReference>
<keyword evidence="2" id="KW-0479">Metal-binding</keyword>
<dbReference type="PANTHER" id="PTHR15835:SF6">
    <property type="entry name" value="ZINC FINGER C3HC-TYPE PROTEIN 1"/>
    <property type="match status" value="1"/>
</dbReference>
<gene>
    <name evidence="9" type="ORF">BCR39DRAFT_541255</name>
</gene>
<feature type="region of interest" description="Disordered" evidence="6">
    <location>
        <begin position="266"/>
        <end position="285"/>
    </location>
</feature>
<dbReference type="GO" id="GO:0008270">
    <property type="term" value="F:zinc ion binding"/>
    <property type="evidence" value="ECO:0007669"/>
    <property type="project" value="UniProtKB-KW"/>
</dbReference>
<dbReference type="PANTHER" id="PTHR15835">
    <property type="entry name" value="NUCLEAR-INTERACTING PARTNER OF ALK"/>
    <property type="match status" value="1"/>
</dbReference>
<evidence type="ECO:0000256" key="5">
    <source>
        <dbReference type="ARBA" id="ARBA00023242"/>
    </source>
</evidence>
<keyword evidence="3" id="KW-0863">Zinc-finger</keyword>
<dbReference type="InParanoid" id="A0A1Y2AUT7"/>
<dbReference type="STRING" id="71784.A0A1Y2AUT7"/>
<dbReference type="GO" id="GO:0005634">
    <property type="term" value="C:nucleus"/>
    <property type="evidence" value="ECO:0007669"/>
    <property type="project" value="UniProtKB-SubCell"/>
</dbReference>
<evidence type="ECO:0000259" key="7">
    <source>
        <dbReference type="Pfam" id="PF07967"/>
    </source>
</evidence>